<dbReference type="InterPro" id="IPR029063">
    <property type="entry name" value="SAM-dependent_MTases_sf"/>
</dbReference>
<dbReference type="InterPro" id="IPR050508">
    <property type="entry name" value="Methyltransf_Superfamily"/>
</dbReference>
<evidence type="ECO:0000313" key="3">
    <source>
        <dbReference type="EMBL" id="MBB5816768.1"/>
    </source>
</evidence>
<dbReference type="GO" id="GO:0032259">
    <property type="term" value="P:methylation"/>
    <property type="evidence" value="ECO:0007669"/>
    <property type="project" value="UniProtKB-KW"/>
</dbReference>
<comment type="caution">
    <text evidence="3">The sequence shown here is derived from an EMBL/GenBank/DDBJ whole genome shotgun (WGS) entry which is preliminary data.</text>
</comment>
<dbReference type="GeneID" id="93835952"/>
<protein>
    <submittedName>
        <fullName evidence="3">SAM-dependent methyltransferase</fullName>
    </submittedName>
</protein>
<dbReference type="Gene3D" id="3.40.50.150">
    <property type="entry name" value="Vaccinia Virus protein VP39"/>
    <property type="match status" value="1"/>
</dbReference>
<evidence type="ECO:0000313" key="4">
    <source>
        <dbReference type="Proteomes" id="UP000579531"/>
    </source>
</evidence>
<dbReference type="SUPFAM" id="SSF53335">
    <property type="entry name" value="S-adenosyl-L-methionine-dependent methyltransferases"/>
    <property type="match status" value="1"/>
</dbReference>
<dbReference type="CDD" id="cd02440">
    <property type="entry name" value="AdoMet_MTases"/>
    <property type="match status" value="1"/>
</dbReference>
<keyword evidence="4" id="KW-1185">Reference proteome</keyword>
<dbReference type="PANTHER" id="PTHR42912">
    <property type="entry name" value="METHYLTRANSFERASE"/>
    <property type="match status" value="1"/>
</dbReference>
<proteinExistence type="predicted"/>
<dbReference type="GO" id="GO:0008168">
    <property type="term" value="F:methyltransferase activity"/>
    <property type="evidence" value="ECO:0007669"/>
    <property type="project" value="UniProtKB-KW"/>
</dbReference>
<dbReference type="Proteomes" id="UP000579531">
    <property type="component" value="Unassembled WGS sequence"/>
</dbReference>
<dbReference type="InterPro" id="IPR041698">
    <property type="entry name" value="Methyltransf_25"/>
</dbReference>
<keyword evidence="3" id="KW-0489">Methyltransferase</keyword>
<evidence type="ECO:0000259" key="2">
    <source>
        <dbReference type="Pfam" id="PF13649"/>
    </source>
</evidence>
<name>A0AA89QAP2_STRCU</name>
<feature type="transmembrane region" description="Helical" evidence="1">
    <location>
        <begin position="32"/>
        <end position="51"/>
    </location>
</feature>
<dbReference type="PANTHER" id="PTHR42912:SF93">
    <property type="entry name" value="N6-ADENOSINE-METHYLTRANSFERASE TMT1A"/>
    <property type="match status" value="1"/>
</dbReference>
<keyword evidence="3" id="KW-0808">Transferase</keyword>
<reference evidence="3 4" key="1">
    <citation type="submission" date="2020-08" db="EMBL/GenBank/DDBJ databases">
        <title>Sequencing the genomes of 1000 actinobacteria strains.</title>
        <authorList>
            <person name="Klenk H.-P."/>
        </authorList>
    </citation>
    <scope>NUCLEOTIDE SEQUENCE [LARGE SCALE GENOMIC DNA]</scope>
    <source>
        <strain evidence="3 4">DSM 40129</strain>
    </source>
</reference>
<feature type="domain" description="Methyltransferase" evidence="2">
    <location>
        <begin position="71"/>
        <end position="171"/>
    </location>
</feature>
<gene>
    <name evidence="3" type="ORF">HNR72_007890</name>
</gene>
<keyword evidence="1" id="KW-0812">Transmembrane</keyword>
<sequence>MGDSGDLAGAYSDESVLFRVLRHLGWDDLANIGYFTLPTLPLAALVGPVFFQRRLARRSLALLDARPGQLVLDAGCGRGDTTARLGAAGCRALGVDIQPSQIDQARRRFGSRSGVRFAVADATALPPRAADIPLPDGSLDRVHCLEAAFHFGHEGRTSFLSECFRLLRPGGRLVLVDVTSRTDQPIGALDPNGLVRGTWRFDDIEPYERYPLMASAAGFTTHRVLDWTTPVLHRAARLSALFAGTASTRAGRQALCVRWPGLRELDAREWDEVIAIVRAHQAIGRGTCYTAYVFESMGESPVSVEAGKRQISGQA</sequence>
<keyword evidence="1" id="KW-1133">Transmembrane helix</keyword>
<dbReference type="Pfam" id="PF13649">
    <property type="entry name" value="Methyltransf_25"/>
    <property type="match status" value="1"/>
</dbReference>
<accession>A0AA89QAP2</accession>
<dbReference type="EMBL" id="JACHLX010000002">
    <property type="protein sequence ID" value="MBB5816768.1"/>
    <property type="molecule type" value="Genomic_DNA"/>
</dbReference>
<organism evidence="3 4">
    <name type="scientific">Streptomyces collinus</name>
    <dbReference type="NCBI Taxonomy" id="42684"/>
    <lineage>
        <taxon>Bacteria</taxon>
        <taxon>Bacillati</taxon>
        <taxon>Actinomycetota</taxon>
        <taxon>Actinomycetes</taxon>
        <taxon>Kitasatosporales</taxon>
        <taxon>Streptomycetaceae</taxon>
        <taxon>Streptomyces</taxon>
    </lineage>
</organism>
<dbReference type="RefSeq" id="WP_184854577.1">
    <property type="nucleotide sequence ID" value="NZ_BAABFE010000013.1"/>
</dbReference>
<evidence type="ECO:0000256" key="1">
    <source>
        <dbReference type="SAM" id="Phobius"/>
    </source>
</evidence>
<dbReference type="AlphaFoldDB" id="A0AA89QAP2"/>
<keyword evidence="1" id="KW-0472">Membrane</keyword>